<protein>
    <submittedName>
        <fullName evidence="2">Transposase InsO family protein</fullName>
    </submittedName>
</protein>
<dbReference type="PROSITE" id="PS50994">
    <property type="entry name" value="INTEGRASE"/>
    <property type="match status" value="1"/>
</dbReference>
<dbReference type="Proteomes" id="UP000324159">
    <property type="component" value="Unassembled WGS sequence"/>
</dbReference>
<dbReference type="GO" id="GO:0015074">
    <property type="term" value="P:DNA integration"/>
    <property type="evidence" value="ECO:0007669"/>
    <property type="project" value="InterPro"/>
</dbReference>
<dbReference type="Pfam" id="PF13565">
    <property type="entry name" value="HTH_32"/>
    <property type="match status" value="1"/>
</dbReference>
<accession>A0A5D3WHX4</accession>
<dbReference type="InterPro" id="IPR012337">
    <property type="entry name" value="RNaseH-like_sf"/>
</dbReference>
<evidence type="ECO:0000313" key="3">
    <source>
        <dbReference type="Proteomes" id="UP000324159"/>
    </source>
</evidence>
<dbReference type="InterPro" id="IPR001584">
    <property type="entry name" value="Integrase_cat-core"/>
</dbReference>
<dbReference type="RefSeq" id="WP_148896554.1">
    <property type="nucleotide sequence ID" value="NZ_VNIB01000011.1"/>
</dbReference>
<dbReference type="Gene3D" id="3.30.420.10">
    <property type="entry name" value="Ribonuclease H-like superfamily/Ribonuclease H"/>
    <property type="match status" value="1"/>
</dbReference>
<keyword evidence="3" id="KW-1185">Reference proteome</keyword>
<dbReference type="InterPro" id="IPR009057">
    <property type="entry name" value="Homeodomain-like_sf"/>
</dbReference>
<evidence type="ECO:0000313" key="2">
    <source>
        <dbReference type="EMBL" id="TYO97164.1"/>
    </source>
</evidence>
<dbReference type="SUPFAM" id="SSF53098">
    <property type="entry name" value="Ribonuclease H-like"/>
    <property type="match status" value="1"/>
</dbReference>
<dbReference type="NCBIfam" id="NF033577">
    <property type="entry name" value="transpos_IS481"/>
    <property type="match status" value="1"/>
</dbReference>
<dbReference type="InterPro" id="IPR036397">
    <property type="entry name" value="RNaseH_sf"/>
</dbReference>
<evidence type="ECO:0000259" key="1">
    <source>
        <dbReference type="PROSITE" id="PS50994"/>
    </source>
</evidence>
<organism evidence="2 3">
    <name type="scientific">Geothermobacter ehrlichii</name>
    <dbReference type="NCBI Taxonomy" id="213224"/>
    <lineage>
        <taxon>Bacteria</taxon>
        <taxon>Pseudomonadati</taxon>
        <taxon>Thermodesulfobacteriota</taxon>
        <taxon>Desulfuromonadia</taxon>
        <taxon>Desulfuromonadales</taxon>
        <taxon>Geothermobacteraceae</taxon>
        <taxon>Geothermobacter</taxon>
    </lineage>
</organism>
<feature type="domain" description="Integrase catalytic" evidence="1">
    <location>
        <begin position="127"/>
        <end position="285"/>
    </location>
</feature>
<comment type="caution">
    <text evidence="2">The sequence shown here is derived from an EMBL/GenBank/DDBJ whole genome shotgun (WGS) entry which is preliminary data.</text>
</comment>
<dbReference type="EMBL" id="VNIB01000011">
    <property type="protein sequence ID" value="TYO97164.1"/>
    <property type="molecule type" value="Genomic_DNA"/>
</dbReference>
<dbReference type="Pfam" id="PF00665">
    <property type="entry name" value="rve"/>
    <property type="match status" value="1"/>
</dbReference>
<dbReference type="OrthoDB" id="5392217at2"/>
<gene>
    <name evidence="2" type="ORF">EDC39_11194</name>
</gene>
<dbReference type="AlphaFoldDB" id="A0A5D3WHX4"/>
<dbReference type="InterPro" id="IPR047656">
    <property type="entry name" value="IS481-like_transpos"/>
</dbReference>
<sequence length="323" mass="38306">MDPKVRMRLRWVELYFSSGNAGFVCRRCGISRPTLRKWVTRFKEKGLEGLQDESRRPRNFPTTKVTKEIEGWILDLRRTRNLGARRIQGELIRLHNLKLSLATIHKVLTRNQAKPLLRPKRIKPFKRYSRPVPGDRVQMDTMKIAPGIYQYTAVDDCSRWRVLGVYKRRTAKNTLDFLERVCEEMPFPIQRIQTDRGTEFFAYKVQERLKDWGIKFRPIRPASPHLNGKVERSQKTDLFEFWANVDMNDPELGLRIEEWQYHYNWHRPHGALNGKSPIDLVCELHKETPLTGEVCQAYDPSQEDIRDQNYKADLEMQRLKRSL</sequence>
<proteinExistence type="predicted"/>
<dbReference type="SUPFAM" id="SSF46689">
    <property type="entry name" value="Homeodomain-like"/>
    <property type="match status" value="1"/>
</dbReference>
<dbReference type="GO" id="GO:0003676">
    <property type="term" value="F:nucleic acid binding"/>
    <property type="evidence" value="ECO:0007669"/>
    <property type="project" value="InterPro"/>
</dbReference>
<name>A0A5D3WHX4_9BACT</name>
<reference evidence="2 3" key="1">
    <citation type="submission" date="2019-07" db="EMBL/GenBank/DDBJ databases">
        <title>Genomic Encyclopedia of Type Strains, Phase IV (KMG-IV): sequencing the most valuable type-strain genomes for metagenomic binning, comparative biology and taxonomic classification.</title>
        <authorList>
            <person name="Goeker M."/>
        </authorList>
    </citation>
    <scope>NUCLEOTIDE SEQUENCE [LARGE SCALE GENOMIC DNA]</scope>
    <source>
        <strain evidence="2 3">SS015</strain>
    </source>
</reference>